<feature type="compositionally biased region" description="Polar residues" evidence="1">
    <location>
        <begin position="96"/>
        <end position="114"/>
    </location>
</feature>
<reference evidence="2" key="1">
    <citation type="journal article" date="2023" name="Plant J.">
        <title>The genome of the king protea, Protea cynaroides.</title>
        <authorList>
            <person name="Chang J."/>
            <person name="Duong T.A."/>
            <person name="Schoeman C."/>
            <person name="Ma X."/>
            <person name="Roodt D."/>
            <person name="Barker N."/>
            <person name="Li Z."/>
            <person name="Van de Peer Y."/>
            <person name="Mizrachi E."/>
        </authorList>
    </citation>
    <scope>NUCLEOTIDE SEQUENCE</scope>
    <source>
        <tissue evidence="2">Young leaves</tissue>
    </source>
</reference>
<comment type="caution">
    <text evidence="2">The sequence shown here is derived from an EMBL/GenBank/DDBJ whole genome shotgun (WGS) entry which is preliminary data.</text>
</comment>
<gene>
    <name evidence="2" type="ORF">NE237_004461</name>
</gene>
<proteinExistence type="predicted"/>
<name>A0A9Q0KIU5_9MAGN</name>
<feature type="region of interest" description="Disordered" evidence="1">
    <location>
        <begin position="91"/>
        <end position="135"/>
    </location>
</feature>
<accession>A0A9Q0KIU5</accession>
<evidence type="ECO:0000256" key="1">
    <source>
        <dbReference type="SAM" id="MobiDB-lite"/>
    </source>
</evidence>
<organism evidence="2 3">
    <name type="scientific">Protea cynaroides</name>
    <dbReference type="NCBI Taxonomy" id="273540"/>
    <lineage>
        <taxon>Eukaryota</taxon>
        <taxon>Viridiplantae</taxon>
        <taxon>Streptophyta</taxon>
        <taxon>Embryophyta</taxon>
        <taxon>Tracheophyta</taxon>
        <taxon>Spermatophyta</taxon>
        <taxon>Magnoliopsida</taxon>
        <taxon>Proteales</taxon>
        <taxon>Proteaceae</taxon>
        <taxon>Protea</taxon>
    </lineage>
</organism>
<dbReference type="AlphaFoldDB" id="A0A9Q0KIU5"/>
<protein>
    <submittedName>
        <fullName evidence="2">Uncharacterized protein</fullName>
    </submittedName>
</protein>
<dbReference type="Proteomes" id="UP001141806">
    <property type="component" value="Unassembled WGS sequence"/>
</dbReference>
<sequence length="163" mass="16592">MAGTGGGMPSGLGDKASGGGKGYCRGSGGGISWSLGSTPASDGGETYCFPAGRVHTRNSDEVADQLHQLDMVGLPFMVAQSEGRFINEFEGGVPNGSWNNNDRSQYGSRDSGVSASRGGRVQPGNPFLGNGDNLDQGLMPQSHQVGMVTGSSTAAMSMVMAIA</sequence>
<evidence type="ECO:0000313" key="3">
    <source>
        <dbReference type="Proteomes" id="UP001141806"/>
    </source>
</evidence>
<keyword evidence="3" id="KW-1185">Reference proteome</keyword>
<evidence type="ECO:0000313" key="2">
    <source>
        <dbReference type="EMBL" id="KAJ4971362.1"/>
    </source>
</evidence>
<dbReference type="EMBL" id="JAMYWD010000005">
    <property type="protein sequence ID" value="KAJ4971362.1"/>
    <property type="molecule type" value="Genomic_DNA"/>
</dbReference>